<proteinExistence type="predicted"/>
<keyword evidence="2" id="KW-1185">Reference proteome</keyword>
<comment type="caution">
    <text evidence="1">The sequence shown here is derived from an EMBL/GenBank/DDBJ whole genome shotgun (WGS) entry which is preliminary data.</text>
</comment>
<accession>A0ABR5ART4</accession>
<dbReference type="EMBL" id="JXLP01000014">
    <property type="protein sequence ID" value="KIL77450.1"/>
    <property type="molecule type" value="Genomic_DNA"/>
</dbReference>
<dbReference type="Proteomes" id="UP000031982">
    <property type="component" value="Unassembled WGS sequence"/>
</dbReference>
<sequence>MPPDPSILVLNTTRFIERFLCAIKGSGGPLNEPMAFLSNINFQDSSHLA</sequence>
<evidence type="ECO:0000313" key="2">
    <source>
        <dbReference type="Proteomes" id="UP000031982"/>
    </source>
</evidence>
<name>A0ABR5ART4_BACBA</name>
<reference evidence="1 2" key="1">
    <citation type="submission" date="2015-01" db="EMBL/GenBank/DDBJ databases">
        <title>Genome Assembly of Bacillus badius MTCC 1458.</title>
        <authorList>
            <person name="Verma A."/>
            <person name="Khatri I."/>
            <person name="Mual P."/>
            <person name="Subramanian S."/>
            <person name="Krishnamurthi S."/>
        </authorList>
    </citation>
    <scope>NUCLEOTIDE SEQUENCE [LARGE SCALE GENOMIC DNA]</scope>
    <source>
        <strain evidence="1 2">MTCC 1458</strain>
    </source>
</reference>
<organism evidence="1 2">
    <name type="scientific">Bacillus badius</name>
    <dbReference type="NCBI Taxonomy" id="1455"/>
    <lineage>
        <taxon>Bacteria</taxon>
        <taxon>Bacillati</taxon>
        <taxon>Bacillota</taxon>
        <taxon>Bacilli</taxon>
        <taxon>Bacillales</taxon>
        <taxon>Bacillaceae</taxon>
        <taxon>Pseudobacillus</taxon>
    </lineage>
</organism>
<evidence type="ECO:0000313" key="1">
    <source>
        <dbReference type="EMBL" id="KIL77450.1"/>
    </source>
</evidence>
<gene>
    <name evidence="1" type="ORF">SD77_1436</name>
</gene>
<protein>
    <submittedName>
        <fullName evidence="1">Uncharacterized protein</fullName>
    </submittedName>
</protein>